<dbReference type="RefSeq" id="WP_311633236.1">
    <property type="nucleotide sequence ID" value="NZ_JAVREN010000062.1"/>
</dbReference>
<dbReference type="EMBL" id="JAVREN010000062">
    <property type="protein sequence ID" value="MDT0310265.1"/>
    <property type="molecule type" value="Genomic_DNA"/>
</dbReference>
<proteinExistence type="predicted"/>
<keyword evidence="2" id="KW-1185">Reference proteome</keyword>
<dbReference type="Proteomes" id="UP001183388">
    <property type="component" value="Unassembled WGS sequence"/>
</dbReference>
<evidence type="ECO:0000313" key="1">
    <source>
        <dbReference type="EMBL" id="MDT0310265.1"/>
    </source>
</evidence>
<name>A0ABU2LF96_9ACTN</name>
<evidence type="ECO:0008006" key="3">
    <source>
        <dbReference type="Google" id="ProtNLM"/>
    </source>
</evidence>
<sequence>MGRMSGRMVGDEEYVARVRRHRPSALLPLIAGASAKYHLDTWWKSPYRKYTPWSLADAARVSLAYGNEHRQGATEADLLRILDMYGQLDDHFVRGTADLASLEGFLLRTAGEQFLYQEPPYPELARSAAMLVQTTATRPARCLRPGWEEDLLGTSLSHYVRIAQLLWTSAVHSGGRFDPACLATAGMAPVCDIIPAETITSVTETHFVTDSAAFRKENTAARLTADPLRRRFEYNPLRGRPFLRGYGPGYLAPVNHLIPAKASPLGIYYTGVARYGSAFAQDLGDLFEAYVGRQLALLPDATVIPEIAYGRNRARSVDWIVITNELVLLVEVKSVRPTQHLRLATDRRLEELARMLGHAYEQIDNTAALIRNGHEEFADIPADRPAQGLIVTMEPFHLANASLPDSWRPATGVPVTVCSAGDLEYAVTITDAPLGRLLLERAADPQRSTYALREALRDHAHTPNPILEAGWDSYPWKGTAPSPVQ</sequence>
<organism evidence="1 2">
    <name type="scientific">Streptomyces boetiae</name>
    <dbReference type="NCBI Taxonomy" id="3075541"/>
    <lineage>
        <taxon>Bacteria</taxon>
        <taxon>Bacillati</taxon>
        <taxon>Actinomycetota</taxon>
        <taxon>Actinomycetes</taxon>
        <taxon>Kitasatosporales</taxon>
        <taxon>Streptomycetaceae</taxon>
        <taxon>Streptomyces</taxon>
    </lineage>
</organism>
<accession>A0ABU2LF96</accession>
<comment type="caution">
    <text evidence="1">The sequence shown here is derived from an EMBL/GenBank/DDBJ whole genome shotgun (WGS) entry which is preliminary data.</text>
</comment>
<protein>
    <recommendedName>
        <fullName evidence="3">NERD domain-containing protein</fullName>
    </recommendedName>
</protein>
<evidence type="ECO:0000313" key="2">
    <source>
        <dbReference type="Proteomes" id="UP001183388"/>
    </source>
</evidence>
<gene>
    <name evidence="1" type="ORF">RM780_25410</name>
</gene>
<reference evidence="2" key="1">
    <citation type="submission" date="2023-07" db="EMBL/GenBank/DDBJ databases">
        <title>30 novel species of actinomycetes from the DSMZ collection.</title>
        <authorList>
            <person name="Nouioui I."/>
        </authorList>
    </citation>
    <scope>NUCLEOTIDE SEQUENCE [LARGE SCALE GENOMIC DNA]</scope>
    <source>
        <strain evidence="2">DSM 44917</strain>
    </source>
</reference>